<evidence type="ECO:0000313" key="1">
    <source>
        <dbReference type="EMBL" id="NIJ45763.1"/>
    </source>
</evidence>
<dbReference type="Gene3D" id="2.160.20.10">
    <property type="entry name" value="Single-stranded right-handed beta-helix, Pectin lyase-like"/>
    <property type="match status" value="2"/>
</dbReference>
<dbReference type="InterPro" id="IPR011050">
    <property type="entry name" value="Pectin_lyase_fold/virulence"/>
</dbReference>
<dbReference type="CDD" id="cd14251">
    <property type="entry name" value="PL-6"/>
    <property type="match status" value="1"/>
</dbReference>
<accession>A0ABX0UAC7</accession>
<dbReference type="Proteomes" id="UP000745859">
    <property type="component" value="Unassembled WGS sequence"/>
</dbReference>
<organism evidence="1 2">
    <name type="scientific">Wenyingzhuangia heitensis</name>
    <dbReference type="NCBI Taxonomy" id="1487859"/>
    <lineage>
        <taxon>Bacteria</taxon>
        <taxon>Pseudomonadati</taxon>
        <taxon>Bacteroidota</taxon>
        <taxon>Flavobacteriia</taxon>
        <taxon>Flavobacteriales</taxon>
        <taxon>Flavobacteriaceae</taxon>
        <taxon>Wenyingzhuangia</taxon>
    </lineage>
</organism>
<gene>
    <name evidence="1" type="ORF">FHR24_002234</name>
</gene>
<keyword evidence="1" id="KW-0456">Lyase</keyword>
<dbReference type="PROSITE" id="PS51257">
    <property type="entry name" value="PROKAR_LIPOPROTEIN"/>
    <property type="match status" value="1"/>
</dbReference>
<evidence type="ECO:0000313" key="2">
    <source>
        <dbReference type="Proteomes" id="UP000745859"/>
    </source>
</evidence>
<proteinExistence type="predicted"/>
<reference evidence="1 2" key="1">
    <citation type="submission" date="2020-03" db="EMBL/GenBank/DDBJ databases">
        <title>Genomic Encyclopedia of Type Strains, Phase IV (KMG-IV): sequencing the most valuable type-strain genomes for metagenomic binning, comparative biology and taxonomic classification.</title>
        <authorList>
            <person name="Goeker M."/>
        </authorList>
    </citation>
    <scope>NUCLEOTIDE SEQUENCE [LARGE SCALE GENOMIC DNA]</scope>
    <source>
        <strain evidence="1 2">DSM 101599</strain>
    </source>
</reference>
<comment type="caution">
    <text evidence="1">The sequence shown here is derived from an EMBL/GenBank/DDBJ whole genome shotgun (WGS) entry which is preliminary data.</text>
</comment>
<dbReference type="Pfam" id="PF14592">
    <property type="entry name" value="Chondroitinas_B"/>
    <property type="match status" value="1"/>
</dbReference>
<dbReference type="InterPro" id="IPR039513">
    <property type="entry name" value="PL-6"/>
</dbReference>
<dbReference type="InterPro" id="IPR012334">
    <property type="entry name" value="Pectin_lyas_fold"/>
</dbReference>
<name>A0ABX0UAC7_9FLAO</name>
<dbReference type="SUPFAM" id="SSF51126">
    <property type="entry name" value="Pectin lyase-like"/>
    <property type="match status" value="2"/>
</dbReference>
<dbReference type="EC" id="4.2.2.3" evidence="1"/>
<sequence length="774" mass="85576">MYKIKYFLVSVSLLLLACKSEKSNSINAVSTVEAFHQKVANAKPGDEIVLANGVWNNAELLFEANGTAENPIVLKAEENGKVTLEGNSNLRIAGSYLVVKGLVFKNGFTPTTEVISFRKDSKTLANNCRLTECVIDSYNNPERHDTETWLALYGKNNRVDHNHLQGKNTKGVTMIVRLNSKESQENNHKIDHNYFGPRAVLGANGGETLRIGTSHYSLTNSKTVVENNYFDRCNGEHENISNKSCQNIYRNNVFYECRGTLTMRHGNETWVEGNVFVGNGKACTGGIRVINGQQTVVNNYAVGLTGNRFRGAFVIMNGVPNSKINRYHQVKDARVANNTFINCDNVQLCAGSDAERSAVPKNSVVLNNIFYNEHKDDVFTAYDDISGISFTNNILSPNIKPVSKSGFRKEKLALTKNKLGLLVPTDTTLNVGATIKEMVSKAETGVSWYPKKDKEVAFSSGKTIKVKGGLNTLIEATINSKAGDVLELDENETYVVSKVVSIKHPITVTSSGAKKPLLLFEKKNLFQIENNGALKLQGLKIDGKKSPDDTGNAVISTSKYSMNTNYKLLVDACDFVNLDINYAFDAIKVYKNTFADTISITNSKFNNVTGSVMALDKEIDDIGIYNAEYVILKNNLYKNVGCTVLNLYRGGTDESTYGPFLELENSVFDNVGNNKRNKAKSAITLYGVQKAQLKNNIFKNSKGIDMYLVVGEPVVEVYNNNFYKSGDLTITGDQKYKVKNIWKLDPKFTEDYALSSTSALKNKGTDHKDLGITK</sequence>
<dbReference type="EMBL" id="JAASQL010000003">
    <property type="protein sequence ID" value="NIJ45763.1"/>
    <property type="molecule type" value="Genomic_DNA"/>
</dbReference>
<dbReference type="GO" id="GO:0045135">
    <property type="term" value="F:poly(beta-D-mannuronate) lyase activity"/>
    <property type="evidence" value="ECO:0007669"/>
    <property type="project" value="UniProtKB-EC"/>
</dbReference>
<dbReference type="RefSeq" id="WP_167188490.1">
    <property type="nucleotide sequence ID" value="NZ_JAASQL010000003.1"/>
</dbReference>
<protein>
    <submittedName>
        <fullName evidence="1">Poly(Beta-D-mannuronate) lyase</fullName>
        <ecNumber evidence="1">4.2.2.3</ecNumber>
    </submittedName>
</protein>
<keyword evidence="2" id="KW-1185">Reference proteome</keyword>